<keyword evidence="4" id="KW-1185">Reference proteome</keyword>
<dbReference type="InterPro" id="IPR001173">
    <property type="entry name" value="Glyco_trans_2-like"/>
</dbReference>
<evidence type="ECO:0000313" key="3">
    <source>
        <dbReference type="EMBL" id="MBB5150360.1"/>
    </source>
</evidence>
<dbReference type="Proteomes" id="UP000557217">
    <property type="component" value="Unassembled WGS sequence"/>
</dbReference>
<dbReference type="InterPro" id="IPR029044">
    <property type="entry name" value="Nucleotide-diphossugar_trans"/>
</dbReference>
<sequence length="250" mass="29055">MDQPLVSIITPTYNSSKFIIQTVQSVLEQTFDNFEHIIVDDCSTDNTWDILLELQKKDSRIKIERMKENSKAALTRNHGIKLAKGKYIAFLDSDDLWEPNKLEIQVQFMQNTQCAFSFSNYRMIDEDGKDLNRLVKCPKVISYKDLLKNTTIGCLTVMLDTEKLGKPIMPNLQPEDTALWLKILRNGEKAYCIQEVLASYRIVKNSASSNKIKVAKKMWKVYRESENLSFIPSLWNFSHYAWNAVKKHYL</sequence>
<organism evidence="3 4">
    <name type="scientific">Ureibacillus thermosphaericus</name>
    <dbReference type="NCBI Taxonomy" id="51173"/>
    <lineage>
        <taxon>Bacteria</taxon>
        <taxon>Bacillati</taxon>
        <taxon>Bacillota</taxon>
        <taxon>Bacilli</taxon>
        <taxon>Bacillales</taxon>
        <taxon>Caryophanaceae</taxon>
        <taxon>Ureibacillus</taxon>
    </lineage>
</organism>
<feature type="domain" description="Glycosyltransferase 2-like" evidence="2">
    <location>
        <begin position="7"/>
        <end position="133"/>
    </location>
</feature>
<dbReference type="PANTHER" id="PTHR22916">
    <property type="entry name" value="GLYCOSYLTRANSFERASE"/>
    <property type="match status" value="1"/>
</dbReference>
<evidence type="ECO:0000259" key="2">
    <source>
        <dbReference type="Pfam" id="PF00535"/>
    </source>
</evidence>
<evidence type="ECO:0000313" key="4">
    <source>
        <dbReference type="Proteomes" id="UP000557217"/>
    </source>
</evidence>
<dbReference type="EC" id="2.4.-.-" evidence="3"/>
<proteinExistence type="inferred from homology"/>
<dbReference type="Pfam" id="PF00535">
    <property type="entry name" value="Glycos_transf_2"/>
    <property type="match status" value="1"/>
</dbReference>
<dbReference type="RefSeq" id="WP_168412805.1">
    <property type="nucleotide sequence ID" value="NZ_JAAXPW010000045.1"/>
</dbReference>
<dbReference type="Gene3D" id="3.90.550.10">
    <property type="entry name" value="Spore Coat Polysaccharide Biosynthesis Protein SpsA, Chain A"/>
    <property type="match status" value="1"/>
</dbReference>
<reference evidence="3 4" key="1">
    <citation type="submission" date="2020-08" db="EMBL/GenBank/DDBJ databases">
        <title>Genomic Encyclopedia of Type Strains, Phase IV (KMG-IV): sequencing the most valuable type-strain genomes for metagenomic binning, comparative biology and taxonomic classification.</title>
        <authorList>
            <person name="Goeker M."/>
        </authorList>
    </citation>
    <scope>NUCLEOTIDE SEQUENCE [LARGE SCALE GENOMIC DNA]</scope>
    <source>
        <strain evidence="3 4">DSM 10633</strain>
    </source>
</reference>
<dbReference type="PANTHER" id="PTHR22916:SF3">
    <property type="entry name" value="UDP-GLCNAC:BETAGAL BETA-1,3-N-ACETYLGLUCOSAMINYLTRANSFERASE-LIKE PROTEIN 1"/>
    <property type="match status" value="1"/>
</dbReference>
<name>A0A840PWV7_URETH</name>
<accession>A0A840PWV7</accession>
<dbReference type="GO" id="GO:0016758">
    <property type="term" value="F:hexosyltransferase activity"/>
    <property type="evidence" value="ECO:0007669"/>
    <property type="project" value="UniProtKB-ARBA"/>
</dbReference>
<keyword evidence="3" id="KW-0808">Transferase</keyword>
<dbReference type="AlphaFoldDB" id="A0A840PWV7"/>
<dbReference type="CDD" id="cd00761">
    <property type="entry name" value="Glyco_tranf_GTA_type"/>
    <property type="match status" value="1"/>
</dbReference>
<comment type="similarity">
    <text evidence="1">Belongs to the glycosyltransferase 2 family.</text>
</comment>
<dbReference type="EMBL" id="JACHGZ010000048">
    <property type="protein sequence ID" value="MBB5150360.1"/>
    <property type="molecule type" value="Genomic_DNA"/>
</dbReference>
<comment type="caution">
    <text evidence="3">The sequence shown here is derived from an EMBL/GenBank/DDBJ whole genome shotgun (WGS) entry which is preliminary data.</text>
</comment>
<dbReference type="SUPFAM" id="SSF53448">
    <property type="entry name" value="Nucleotide-diphospho-sugar transferases"/>
    <property type="match status" value="1"/>
</dbReference>
<gene>
    <name evidence="3" type="ORF">HNR36_002780</name>
</gene>
<protein>
    <submittedName>
        <fullName evidence="3">Teichuronic acid biosynthesis glycosyltransferase TuaG</fullName>
        <ecNumber evidence="3">2.4.-.-</ecNumber>
    </submittedName>
</protein>
<evidence type="ECO:0000256" key="1">
    <source>
        <dbReference type="ARBA" id="ARBA00006739"/>
    </source>
</evidence>
<dbReference type="FunFam" id="3.90.550.10:FF:000130">
    <property type="entry name" value="Family 2 glycosyl transferase"/>
    <property type="match status" value="1"/>
</dbReference>
<keyword evidence="3" id="KW-0328">Glycosyltransferase</keyword>